<dbReference type="PROSITE" id="PS50156">
    <property type="entry name" value="SSD"/>
    <property type="match status" value="1"/>
</dbReference>
<evidence type="ECO:0000259" key="3">
    <source>
        <dbReference type="PROSITE" id="PS50156"/>
    </source>
</evidence>
<name>A0A8R1IPF1_CAEJA</name>
<feature type="domain" description="SSD" evidence="3">
    <location>
        <begin position="1"/>
        <end position="71"/>
    </location>
</feature>
<proteinExistence type="inferred from homology"/>
<dbReference type="GO" id="GO:0005886">
    <property type="term" value="C:plasma membrane"/>
    <property type="evidence" value="ECO:0007669"/>
    <property type="project" value="TreeGrafter"/>
</dbReference>
<organism evidence="4 5">
    <name type="scientific">Caenorhabditis japonica</name>
    <dbReference type="NCBI Taxonomy" id="281687"/>
    <lineage>
        <taxon>Eukaryota</taxon>
        <taxon>Metazoa</taxon>
        <taxon>Ecdysozoa</taxon>
        <taxon>Nematoda</taxon>
        <taxon>Chromadorea</taxon>
        <taxon>Rhabditida</taxon>
        <taxon>Rhabditina</taxon>
        <taxon>Rhabditomorpha</taxon>
        <taxon>Rhabditoidea</taxon>
        <taxon>Rhabditidae</taxon>
        <taxon>Peloderinae</taxon>
        <taxon>Caenorhabditis</taxon>
    </lineage>
</organism>
<evidence type="ECO:0000256" key="1">
    <source>
        <dbReference type="ARBA" id="ARBA00005585"/>
    </source>
</evidence>
<feature type="compositionally biased region" description="Basic and acidic residues" evidence="2">
    <location>
        <begin position="89"/>
        <end position="110"/>
    </location>
</feature>
<evidence type="ECO:0000313" key="5">
    <source>
        <dbReference type="Proteomes" id="UP000005237"/>
    </source>
</evidence>
<dbReference type="Proteomes" id="UP000005237">
    <property type="component" value="Unassembled WGS sequence"/>
</dbReference>
<dbReference type="InterPro" id="IPR000731">
    <property type="entry name" value="SSD"/>
</dbReference>
<dbReference type="EnsemblMetazoa" id="CJA40746b.1">
    <property type="protein sequence ID" value="CJA40746b.1"/>
    <property type="gene ID" value="WBGene00216594"/>
</dbReference>
<dbReference type="PANTHER" id="PTHR10796:SF96">
    <property type="entry name" value="PATCHED-RELATED PROTEIN 9"/>
    <property type="match status" value="1"/>
</dbReference>
<feature type="region of interest" description="Disordered" evidence="2">
    <location>
        <begin position="89"/>
        <end position="123"/>
    </location>
</feature>
<accession>A0A8R1IPF1</accession>
<dbReference type="InterPro" id="IPR051697">
    <property type="entry name" value="Patched_domain-protein"/>
</dbReference>
<keyword evidence="5" id="KW-1185">Reference proteome</keyword>
<dbReference type="AlphaFoldDB" id="A0A8R1IPF1"/>
<dbReference type="GO" id="GO:0018996">
    <property type="term" value="P:molting cycle, collagen and cuticulin-based cuticle"/>
    <property type="evidence" value="ECO:0007669"/>
    <property type="project" value="TreeGrafter"/>
</dbReference>
<dbReference type="GO" id="GO:0006897">
    <property type="term" value="P:endocytosis"/>
    <property type="evidence" value="ECO:0007669"/>
    <property type="project" value="TreeGrafter"/>
</dbReference>
<comment type="similarity">
    <text evidence="1">Belongs to the patched family.</text>
</comment>
<dbReference type="GO" id="GO:0030659">
    <property type="term" value="C:cytoplasmic vesicle membrane"/>
    <property type="evidence" value="ECO:0007669"/>
    <property type="project" value="TreeGrafter"/>
</dbReference>
<reference evidence="4" key="2">
    <citation type="submission" date="2022-06" db="UniProtKB">
        <authorList>
            <consortium name="EnsemblMetazoa"/>
        </authorList>
    </citation>
    <scope>IDENTIFICATION</scope>
    <source>
        <strain evidence="4">DF5081</strain>
    </source>
</reference>
<sequence>MFLMLKSWRMTKKGSCEEQRYIDALTESAASLFLTSLTDGLSFAIGSISDFHAVREFQQHLNTWCLRACVASLTVVQGFFMLTRDTDKTGEAKSGETISKTEEQAGKSEDQLPTDGRTTPHQK</sequence>
<evidence type="ECO:0000256" key="2">
    <source>
        <dbReference type="SAM" id="MobiDB-lite"/>
    </source>
</evidence>
<protein>
    <submittedName>
        <fullName evidence="4">SSD domain-containing protein</fullName>
    </submittedName>
</protein>
<dbReference type="InterPro" id="IPR053958">
    <property type="entry name" value="HMGCR/SNAP/NPC1-like_SSD"/>
</dbReference>
<dbReference type="PANTHER" id="PTHR10796">
    <property type="entry name" value="PATCHED-RELATED"/>
    <property type="match status" value="1"/>
</dbReference>
<reference evidence="5" key="1">
    <citation type="submission" date="2010-08" db="EMBL/GenBank/DDBJ databases">
        <authorList>
            <consortium name="Caenorhabditis japonica Sequencing Consortium"/>
            <person name="Wilson R.K."/>
        </authorList>
    </citation>
    <scope>NUCLEOTIDE SEQUENCE [LARGE SCALE GENOMIC DNA]</scope>
    <source>
        <strain evidence="5">DF5081</strain>
    </source>
</reference>
<dbReference type="Pfam" id="PF12349">
    <property type="entry name" value="Sterol-sensing"/>
    <property type="match status" value="1"/>
</dbReference>
<evidence type="ECO:0000313" key="4">
    <source>
        <dbReference type="EnsemblMetazoa" id="CJA40746b.1"/>
    </source>
</evidence>